<keyword evidence="4" id="KW-1185">Reference proteome</keyword>
<reference evidence="3 4" key="1">
    <citation type="submission" date="2023-08" db="EMBL/GenBank/DDBJ databases">
        <authorList>
            <person name="Palmer J.M."/>
        </authorList>
    </citation>
    <scope>NUCLEOTIDE SEQUENCE [LARGE SCALE GENOMIC DNA]</scope>
    <source>
        <strain evidence="3 4">TWF481</strain>
    </source>
</reference>
<feature type="region of interest" description="Disordered" evidence="1">
    <location>
        <begin position="73"/>
        <end position="124"/>
    </location>
</feature>
<sequence>MSIGSPFTRVVFIAVVYASASSALPIGSATDKRQTSEVVVPIIDGTAFQSHQVIAPLADDSVPTSTTIIIPIASPPSSAQSAPDPGFSSFLDSKEPSKPGGIPPGARSPLAFKPGRKGTQGQQLKEEVFTDPTVHLSAAQKKFLEGVPDTIWDQITLQAPGTFERMLDDLVFASKMPNTLVPLLASP</sequence>
<evidence type="ECO:0000313" key="3">
    <source>
        <dbReference type="EMBL" id="KAK6509036.1"/>
    </source>
</evidence>
<gene>
    <name evidence="3" type="ORF">TWF481_003802</name>
</gene>
<dbReference type="AlphaFoldDB" id="A0AAV9WHQ2"/>
<dbReference type="Proteomes" id="UP001370758">
    <property type="component" value="Unassembled WGS sequence"/>
</dbReference>
<keyword evidence="2" id="KW-0732">Signal</keyword>
<feature type="compositionally biased region" description="Low complexity" evidence="1">
    <location>
        <begin position="73"/>
        <end position="85"/>
    </location>
</feature>
<organism evidence="3 4">
    <name type="scientific">Arthrobotrys musiformis</name>
    <dbReference type="NCBI Taxonomy" id="47236"/>
    <lineage>
        <taxon>Eukaryota</taxon>
        <taxon>Fungi</taxon>
        <taxon>Dikarya</taxon>
        <taxon>Ascomycota</taxon>
        <taxon>Pezizomycotina</taxon>
        <taxon>Orbiliomycetes</taxon>
        <taxon>Orbiliales</taxon>
        <taxon>Orbiliaceae</taxon>
        <taxon>Arthrobotrys</taxon>
    </lineage>
</organism>
<protein>
    <submittedName>
        <fullName evidence="3">Uncharacterized protein</fullName>
    </submittedName>
</protein>
<dbReference type="EMBL" id="JAVHJL010000002">
    <property type="protein sequence ID" value="KAK6509036.1"/>
    <property type="molecule type" value="Genomic_DNA"/>
</dbReference>
<name>A0AAV9WHQ2_9PEZI</name>
<feature type="signal peptide" evidence="2">
    <location>
        <begin position="1"/>
        <end position="23"/>
    </location>
</feature>
<evidence type="ECO:0000256" key="2">
    <source>
        <dbReference type="SAM" id="SignalP"/>
    </source>
</evidence>
<feature type="chain" id="PRO_5043687491" evidence="2">
    <location>
        <begin position="24"/>
        <end position="187"/>
    </location>
</feature>
<proteinExistence type="predicted"/>
<evidence type="ECO:0000256" key="1">
    <source>
        <dbReference type="SAM" id="MobiDB-lite"/>
    </source>
</evidence>
<accession>A0AAV9WHQ2</accession>
<evidence type="ECO:0000313" key="4">
    <source>
        <dbReference type="Proteomes" id="UP001370758"/>
    </source>
</evidence>
<comment type="caution">
    <text evidence="3">The sequence shown here is derived from an EMBL/GenBank/DDBJ whole genome shotgun (WGS) entry which is preliminary data.</text>
</comment>